<keyword evidence="9" id="KW-1185">Reference proteome</keyword>
<feature type="transmembrane region" description="Helical" evidence="6">
    <location>
        <begin position="195"/>
        <end position="216"/>
    </location>
</feature>
<keyword evidence="5 6" id="KW-0472">Membrane</keyword>
<evidence type="ECO:0000259" key="7">
    <source>
        <dbReference type="Pfam" id="PF01292"/>
    </source>
</evidence>
<name>A0A239A988_9BACT</name>
<evidence type="ECO:0000313" key="8">
    <source>
        <dbReference type="EMBL" id="SNR91604.1"/>
    </source>
</evidence>
<dbReference type="InterPro" id="IPR011577">
    <property type="entry name" value="Cyt_b561_bac/Ni-Hgenase"/>
</dbReference>
<keyword evidence="4 6" id="KW-1133">Transmembrane helix</keyword>
<dbReference type="InterPro" id="IPR016174">
    <property type="entry name" value="Di-haem_cyt_TM"/>
</dbReference>
<dbReference type="Pfam" id="PF01292">
    <property type="entry name" value="Ni_hydr_CYTB"/>
    <property type="match status" value="1"/>
</dbReference>
<proteinExistence type="predicted"/>
<evidence type="ECO:0000256" key="6">
    <source>
        <dbReference type="SAM" id="Phobius"/>
    </source>
</evidence>
<dbReference type="Proteomes" id="UP000198405">
    <property type="component" value="Unassembled WGS sequence"/>
</dbReference>
<evidence type="ECO:0000256" key="2">
    <source>
        <dbReference type="ARBA" id="ARBA00022475"/>
    </source>
</evidence>
<evidence type="ECO:0000313" key="9">
    <source>
        <dbReference type="Proteomes" id="UP000198405"/>
    </source>
</evidence>
<feature type="transmembrane region" description="Helical" evidence="6">
    <location>
        <begin position="157"/>
        <end position="175"/>
    </location>
</feature>
<keyword evidence="3 6" id="KW-0812">Transmembrane</keyword>
<dbReference type="GO" id="GO:0022904">
    <property type="term" value="P:respiratory electron transport chain"/>
    <property type="evidence" value="ECO:0007669"/>
    <property type="project" value="InterPro"/>
</dbReference>
<evidence type="ECO:0000256" key="1">
    <source>
        <dbReference type="ARBA" id="ARBA00004651"/>
    </source>
</evidence>
<feature type="domain" description="Cytochrome b561 bacterial/Ni-hydrogenase" evidence="7">
    <location>
        <begin position="31"/>
        <end position="219"/>
    </location>
</feature>
<dbReference type="GO" id="GO:0009055">
    <property type="term" value="F:electron transfer activity"/>
    <property type="evidence" value="ECO:0007669"/>
    <property type="project" value="InterPro"/>
</dbReference>
<evidence type="ECO:0000256" key="5">
    <source>
        <dbReference type="ARBA" id="ARBA00023136"/>
    </source>
</evidence>
<dbReference type="SUPFAM" id="SSF81342">
    <property type="entry name" value="Transmembrane di-heme cytochromes"/>
    <property type="match status" value="1"/>
</dbReference>
<feature type="transmembrane region" description="Helical" evidence="6">
    <location>
        <begin position="36"/>
        <end position="55"/>
    </location>
</feature>
<evidence type="ECO:0000256" key="3">
    <source>
        <dbReference type="ARBA" id="ARBA00022692"/>
    </source>
</evidence>
<dbReference type="RefSeq" id="WP_089323678.1">
    <property type="nucleotide sequence ID" value="NZ_FZOB01000016.1"/>
</dbReference>
<reference evidence="9" key="1">
    <citation type="submission" date="2017-06" db="EMBL/GenBank/DDBJ databases">
        <authorList>
            <person name="Varghese N."/>
            <person name="Submissions S."/>
        </authorList>
    </citation>
    <scope>NUCLEOTIDE SEQUENCE [LARGE SCALE GENOMIC DNA]</scope>
    <source>
        <strain evidence="9">DSM 15668</strain>
    </source>
</reference>
<keyword evidence="2" id="KW-1003">Cell membrane</keyword>
<comment type="subcellular location">
    <subcellularLocation>
        <location evidence="1">Cell membrane</location>
        <topology evidence="1">Multi-pass membrane protein</topology>
    </subcellularLocation>
</comment>
<dbReference type="AlphaFoldDB" id="A0A239A988"/>
<dbReference type="Gene3D" id="1.20.950.20">
    <property type="entry name" value="Transmembrane di-heme cytochromes, Chain C"/>
    <property type="match status" value="1"/>
</dbReference>
<dbReference type="GO" id="GO:0005886">
    <property type="term" value="C:plasma membrane"/>
    <property type="evidence" value="ECO:0007669"/>
    <property type="project" value="UniProtKB-SubCell"/>
</dbReference>
<dbReference type="OrthoDB" id="9814800at2"/>
<gene>
    <name evidence="8" type="ORF">SAMN06265340_11618</name>
</gene>
<organism evidence="8 9">
    <name type="scientific">Desulfurobacterium atlanticum</name>
    <dbReference type="NCBI Taxonomy" id="240169"/>
    <lineage>
        <taxon>Bacteria</taxon>
        <taxon>Pseudomonadati</taxon>
        <taxon>Aquificota</taxon>
        <taxon>Aquificia</taxon>
        <taxon>Desulfurobacteriales</taxon>
        <taxon>Desulfurobacteriaceae</taxon>
        <taxon>Desulfurobacterium</taxon>
    </lineage>
</organism>
<protein>
    <submittedName>
        <fullName evidence="8">Cytochrome b subunit of formate dehydrogenase</fullName>
    </submittedName>
</protein>
<evidence type="ECO:0000256" key="4">
    <source>
        <dbReference type="ARBA" id="ARBA00022989"/>
    </source>
</evidence>
<dbReference type="EMBL" id="FZOB01000016">
    <property type="protein sequence ID" value="SNR91604.1"/>
    <property type="molecule type" value="Genomic_DNA"/>
</dbReference>
<sequence length="308" mass="36642">MWGWFKRKFRMREDYEKLIIVDGDKFFIEKWTVLQCLMHVGIMTMIMQVITGFPLKYWNTPWAKYIVDALGGINGLMTIHRIEGAIMFFDFLFVVFYCIIFMIVNRDRVKKYGIWDTYRLLPGPTDIAAVQYFAYLLGFRKAPPDYDEYMWVDKFDFYAVGWGMIAIGITGWILWLPEVFCGFFGWPPETLQIALIAHADEGMVAVGWIALVHLYMVHYSPHKFPMDWVWLTGISPELEWMEERPRSWRRIIKRTAEHEPELLEKYPALKERYEFVKAIENLPNEEIVLKIHEYAHHLLEKELSEEAA</sequence>
<feature type="transmembrane region" description="Helical" evidence="6">
    <location>
        <begin position="85"/>
        <end position="104"/>
    </location>
</feature>
<accession>A0A239A988</accession>